<keyword evidence="5" id="KW-1185">Reference proteome</keyword>
<organism evidence="4 5">
    <name type="scientific">Colletotrichum cuscutae</name>
    <dbReference type="NCBI Taxonomy" id="1209917"/>
    <lineage>
        <taxon>Eukaryota</taxon>
        <taxon>Fungi</taxon>
        <taxon>Dikarya</taxon>
        <taxon>Ascomycota</taxon>
        <taxon>Pezizomycotina</taxon>
        <taxon>Sordariomycetes</taxon>
        <taxon>Hypocreomycetidae</taxon>
        <taxon>Glomerellales</taxon>
        <taxon>Glomerellaceae</taxon>
        <taxon>Colletotrichum</taxon>
        <taxon>Colletotrichum acutatum species complex</taxon>
    </lineage>
</organism>
<dbReference type="EMBL" id="MPDP01000002">
    <property type="protein sequence ID" value="KAK1498945.1"/>
    <property type="molecule type" value="Genomic_DNA"/>
</dbReference>
<feature type="region of interest" description="Disordered" evidence="2">
    <location>
        <begin position="270"/>
        <end position="343"/>
    </location>
</feature>
<dbReference type="Proteomes" id="UP001239213">
    <property type="component" value="Unassembled WGS sequence"/>
</dbReference>
<comment type="caution">
    <text evidence="4">The sequence shown here is derived from an EMBL/GenBank/DDBJ whole genome shotgun (WGS) entry which is preliminary data.</text>
</comment>
<feature type="compositionally biased region" description="Basic and acidic residues" evidence="2">
    <location>
        <begin position="386"/>
        <end position="399"/>
    </location>
</feature>
<keyword evidence="1" id="KW-0560">Oxidoreductase</keyword>
<dbReference type="GO" id="GO:0016491">
    <property type="term" value="F:oxidoreductase activity"/>
    <property type="evidence" value="ECO:0007669"/>
    <property type="project" value="UniProtKB-KW"/>
</dbReference>
<name>A0AAJ0DQP2_9PEZI</name>
<evidence type="ECO:0000259" key="3">
    <source>
        <dbReference type="Pfam" id="PF00248"/>
    </source>
</evidence>
<gene>
    <name evidence="4" type="ORF">CCUS01_02565</name>
</gene>
<feature type="compositionally biased region" description="Acidic residues" evidence="2">
    <location>
        <begin position="279"/>
        <end position="299"/>
    </location>
</feature>
<evidence type="ECO:0000256" key="1">
    <source>
        <dbReference type="ARBA" id="ARBA00023002"/>
    </source>
</evidence>
<evidence type="ECO:0000256" key="2">
    <source>
        <dbReference type="SAM" id="MobiDB-lite"/>
    </source>
</evidence>
<feature type="region of interest" description="Disordered" evidence="2">
    <location>
        <begin position="374"/>
        <end position="399"/>
    </location>
</feature>
<dbReference type="Pfam" id="PF00248">
    <property type="entry name" value="Aldo_ket_red"/>
    <property type="match status" value="1"/>
</dbReference>
<accession>A0AAJ0DQP2</accession>
<feature type="compositionally biased region" description="Basic and acidic residues" evidence="2">
    <location>
        <begin position="8"/>
        <end position="42"/>
    </location>
</feature>
<feature type="compositionally biased region" description="Polar residues" evidence="2">
    <location>
        <begin position="195"/>
        <end position="206"/>
    </location>
</feature>
<dbReference type="AlphaFoldDB" id="A0AAJ0DQP2"/>
<dbReference type="InterPro" id="IPR023210">
    <property type="entry name" value="NADP_OxRdtase_dom"/>
</dbReference>
<feature type="compositionally biased region" description="Acidic residues" evidence="2">
    <location>
        <begin position="309"/>
        <end position="322"/>
    </location>
</feature>
<feature type="region of interest" description="Disordered" evidence="2">
    <location>
        <begin position="183"/>
        <end position="207"/>
    </location>
</feature>
<dbReference type="SUPFAM" id="SSF51430">
    <property type="entry name" value="NAD(P)-linked oxidoreductase"/>
    <property type="match status" value="1"/>
</dbReference>
<dbReference type="InterPro" id="IPR036812">
    <property type="entry name" value="NAD(P)_OxRdtase_dom_sf"/>
</dbReference>
<evidence type="ECO:0000313" key="4">
    <source>
        <dbReference type="EMBL" id="KAK1498945.1"/>
    </source>
</evidence>
<dbReference type="Gene3D" id="3.20.20.100">
    <property type="entry name" value="NADP-dependent oxidoreductase domain"/>
    <property type="match status" value="1"/>
</dbReference>
<evidence type="ECO:0000313" key="5">
    <source>
        <dbReference type="Proteomes" id="UP001239213"/>
    </source>
</evidence>
<feature type="domain" description="NADP-dependent oxidoreductase" evidence="3">
    <location>
        <begin position="397"/>
        <end position="475"/>
    </location>
</feature>
<protein>
    <recommendedName>
        <fullName evidence="3">NADP-dependent oxidoreductase domain-containing protein</fullName>
    </recommendedName>
</protein>
<sequence>MASKKPGKNRELAEERRKEGEAKRKNSQEAKKEAEQQAKDSRIQDEMEYAQLVHQWHSTEAECGKFAFQKCLNLGRQAVDPASLPTYSLESPVCFSLWSTNMCQNWGLVDIPNGVLCLECDHLATFQAGGERLRLTLHRELINPSGFTSKWKNPHHFTTEWANIWGLRIEAGQVQSALSATPSIFRGQPSEPLENENSFPSGSTGLRNVKTDHFEEDQVYVDEEDQVLVKDEDQTLVDEENHISFHEVDHVSVGRGDKVLVDEEDHISFHEDHQVFIDEEREQGEEKKEEEEGYEEDSHEESYQKGYEEDYEEEDYEEDENDPDAKEPDSDYGNVPYDLDDMKSCLKEPPIQRLGVPGSPAASNVVSWDIHRRDDVPAVSGSPDPLRGHDKSDGRCSEQGKFKNYGLSNYSTAEMQKVLGICEQNGYTKPSEKELFPLLYKHNMSFYVYSPAAGGLFSGHKASSGQWKSDIAFHSNLDVVYGDAIIFGISRVEQLYSTLDALKAGPLPEDLAAVITTFYSKVQGAEPSYHL</sequence>
<feature type="region of interest" description="Disordered" evidence="2">
    <location>
        <begin position="1"/>
        <end position="42"/>
    </location>
</feature>
<proteinExistence type="predicted"/>
<reference evidence="4" key="1">
    <citation type="submission" date="2016-11" db="EMBL/GenBank/DDBJ databases">
        <title>The genome sequence of Colletotrichum cuscutae.</title>
        <authorList>
            <person name="Baroncelli R."/>
        </authorList>
    </citation>
    <scope>NUCLEOTIDE SEQUENCE</scope>
    <source>
        <strain evidence="4">IMI 304802</strain>
    </source>
</reference>